<evidence type="ECO:0000256" key="2">
    <source>
        <dbReference type="SAM" id="Phobius"/>
    </source>
</evidence>
<accession>A0ABW8A2B1</accession>
<dbReference type="RefSeq" id="WP_397020729.1">
    <property type="nucleotide sequence ID" value="NZ_JBITMB010000003.1"/>
</dbReference>
<comment type="caution">
    <text evidence="3">The sequence shown here is derived from an EMBL/GenBank/DDBJ whole genome shotgun (WGS) entry which is preliminary data.</text>
</comment>
<name>A0ABW8A2B1_9ACTN</name>
<dbReference type="Proteomes" id="UP001612928">
    <property type="component" value="Unassembled WGS sequence"/>
</dbReference>
<proteinExistence type="predicted"/>
<feature type="compositionally biased region" description="Pro residues" evidence="1">
    <location>
        <begin position="327"/>
        <end position="336"/>
    </location>
</feature>
<dbReference type="NCBIfam" id="TIGR01167">
    <property type="entry name" value="LPXTG_anchor"/>
    <property type="match status" value="1"/>
</dbReference>
<keyword evidence="2" id="KW-1133">Transmembrane helix</keyword>
<feature type="compositionally biased region" description="Low complexity" evidence="1">
    <location>
        <begin position="344"/>
        <end position="360"/>
    </location>
</feature>
<keyword evidence="2" id="KW-0472">Membrane</keyword>
<protein>
    <submittedName>
        <fullName evidence="3">LPXTG cell wall anchor domain-containing protein</fullName>
    </submittedName>
</protein>
<feature type="region of interest" description="Disordered" evidence="1">
    <location>
        <begin position="282"/>
        <end position="360"/>
    </location>
</feature>
<feature type="compositionally biased region" description="Low complexity" evidence="1">
    <location>
        <begin position="298"/>
        <end position="311"/>
    </location>
</feature>
<keyword evidence="4" id="KW-1185">Reference proteome</keyword>
<feature type="transmembrane region" description="Helical" evidence="2">
    <location>
        <begin position="395"/>
        <end position="415"/>
    </location>
</feature>
<sequence length="428" mass="45232">MNLVVDYSCTGGIAGNSAVTLQARVKIPTVVQVGGTLNLGWSVEYTGTPRFKSPDYFAKGADVSLVGDVKLEGAWNGVLQSRGSKDQPALQPNVGLQVPEGISSFAHLTEEGVIKVSPQGMTVDFVPPAGEVIVNNDELDRVRYPVGAWTHDGPTEVEYGDWQRDVHTANLRKDAARITFLGTGFEYIGRRMPGVSKVRVIVDDDASAVVDPTKNSDGTDTNAIQGNVSLWERKDLSYGRHTVTIRNLDDKPIHLDAFKLHTREMIDPPTLHRSTCTITNNPGTVEVTVGGKSPSPTPTVTRTPDPSVTPTTPHPTLPTPTGGTTPPVVPSNPYNPGPGDNVAVVSTSPRPTRTTTVTATPKPTTTRFVKAQVLKTPKGGVDTGEAPETGGAGSYGLIAGGSVLLMGSATGGLLLRRRRATHAGGAQR</sequence>
<gene>
    <name evidence="3" type="ORF">ACIBP5_13330</name>
</gene>
<keyword evidence="2" id="KW-0812">Transmembrane</keyword>
<dbReference type="EMBL" id="JBITMB010000003">
    <property type="protein sequence ID" value="MFI7440929.1"/>
    <property type="molecule type" value="Genomic_DNA"/>
</dbReference>
<dbReference type="Gene3D" id="2.60.120.260">
    <property type="entry name" value="Galactose-binding domain-like"/>
    <property type="match status" value="1"/>
</dbReference>
<reference evidence="3 4" key="1">
    <citation type="submission" date="2024-10" db="EMBL/GenBank/DDBJ databases">
        <title>The Natural Products Discovery Center: Release of the First 8490 Sequenced Strains for Exploring Actinobacteria Biosynthetic Diversity.</title>
        <authorList>
            <person name="Kalkreuter E."/>
            <person name="Kautsar S.A."/>
            <person name="Yang D."/>
            <person name="Bader C.D."/>
            <person name="Teijaro C.N."/>
            <person name="Fluegel L."/>
            <person name="Davis C.M."/>
            <person name="Simpson J.R."/>
            <person name="Lauterbach L."/>
            <person name="Steele A.D."/>
            <person name="Gui C."/>
            <person name="Meng S."/>
            <person name="Li G."/>
            <person name="Viehrig K."/>
            <person name="Ye F."/>
            <person name="Su P."/>
            <person name="Kiefer A.F."/>
            <person name="Nichols A."/>
            <person name="Cepeda A.J."/>
            <person name="Yan W."/>
            <person name="Fan B."/>
            <person name="Jiang Y."/>
            <person name="Adhikari A."/>
            <person name="Zheng C.-J."/>
            <person name="Schuster L."/>
            <person name="Cowan T.M."/>
            <person name="Smanski M.J."/>
            <person name="Chevrette M.G."/>
            <person name="De Carvalho L.P.S."/>
            <person name="Shen B."/>
        </authorList>
    </citation>
    <scope>NUCLEOTIDE SEQUENCE [LARGE SCALE GENOMIC DNA]</scope>
    <source>
        <strain evidence="3 4">NPDC049503</strain>
    </source>
</reference>
<organism evidence="3 4">
    <name type="scientific">Nonomuraea indica</name>
    <dbReference type="NCBI Taxonomy" id="1581193"/>
    <lineage>
        <taxon>Bacteria</taxon>
        <taxon>Bacillati</taxon>
        <taxon>Actinomycetota</taxon>
        <taxon>Actinomycetes</taxon>
        <taxon>Streptosporangiales</taxon>
        <taxon>Streptosporangiaceae</taxon>
        <taxon>Nonomuraea</taxon>
    </lineage>
</organism>
<evidence type="ECO:0000313" key="3">
    <source>
        <dbReference type="EMBL" id="MFI7440929.1"/>
    </source>
</evidence>
<evidence type="ECO:0000256" key="1">
    <source>
        <dbReference type="SAM" id="MobiDB-lite"/>
    </source>
</evidence>
<evidence type="ECO:0000313" key="4">
    <source>
        <dbReference type="Proteomes" id="UP001612928"/>
    </source>
</evidence>